<feature type="region of interest" description="Disordered" evidence="1">
    <location>
        <begin position="1"/>
        <end position="20"/>
    </location>
</feature>
<gene>
    <name evidence="2" type="ORF">AM588_10000054</name>
</gene>
<proteinExistence type="predicted"/>
<evidence type="ECO:0000256" key="1">
    <source>
        <dbReference type="SAM" id="MobiDB-lite"/>
    </source>
</evidence>
<evidence type="ECO:0000313" key="2">
    <source>
        <dbReference type="EMBL" id="KUF78324.1"/>
    </source>
</evidence>
<evidence type="ECO:0000313" key="3">
    <source>
        <dbReference type="Proteomes" id="UP000054636"/>
    </source>
</evidence>
<accession>A0A0W8C2Q1</accession>
<name>A0A0W8C2Q1_PHYNI</name>
<dbReference type="EMBL" id="LNFP01004553">
    <property type="protein sequence ID" value="KUF78324.1"/>
    <property type="molecule type" value="Genomic_DNA"/>
</dbReference>
<organism evidence="2 3">
    <name type="scientific">Phytophthora nicotianae</name>
    <name type="common">Potato buckeye rot agent</name>
    <name type="synonym">Phytophthora parasitica</name>
    <dbReference type="NCBI Taxonomy" id="4792"/>
    <lineage>
        <taxon>Eukaryota</taxon>
        <taxon>Sar</taxon>
        <taxon>Stramenopiles</taxon>
        <taxon>Oomycota</taxon>
        <taxon>Peronosporomycetes</taxon>
        <taxon>Peronosporales</taxon>
        <taxon>Peronosporaceae</taxon>
        <taxon>Phytophthora</taxon>
    </lineage>
</organism>
<reference evidence="2 3" key="1">
    <citation type="submission" date="2015-11" db="EMBL/GenBank/DDBJ databases">
        <title>Genomes and virulence difference between two physiological races of Phytophthora nicotianae.</title>
        <authorList>
            <person name="Liu H."/>
            <person name="Ma X."/>
            <person name="Yu H."/>
            <person name="Fang D."/>
            <person name="Li Y."/>
            <person name="Wang X."/>
            <person name="Wang W."/>
            <person name="Dong Y."/>
            <person name="Xiao B."/>
        </authorList>
    </citation>
    <scope>NUCLEOTIDE SEQUENCE [LARGE SCALE GENOMIC DNA]</scope>
    <source>
        <strain evidence="3">race 1</strain>
    </source>
</reference>
<dbReference type="Proteomes" id="UP000054636">
    <property type="component" value="Unassembled WGS sequence"/>
</dbReference>
<sequence>MACETNGAAARHEDHENAEEEAFWPTYEWNDNPAITDETGATLTRRKYDRIESCTLEELHITRRSERLYTMGIPFSTETGHSQPKLRRWGIAILTSIPTLTVGSTLRVGTVATLRHPPELRNNYTWIIINAHRIRGVSSTSPEESTFELEQQPNGVHRMISESTQADVTTKADIVKLQQHEYTGAIVFQAHPMLHGYPWTVPDSTANRHVLAAIKKQAFKRYRGDDIKLDATVNHLQQAVQTSTWQAAAMTQSPKQLWAHTNELTAYQVWVSYRVALRQLNHYYDGRRHDNSCRKLQCCQGHKETLEHIMWDCPCTQASWQKLISHWTGEQWSLQTTERFQEACASRKAPALSRVIKAQLGRDHPDEETQYVKEWKRMWRIMCSICMTSLWIQRNRVVFQQEEITIDRSVLEFWTTSQQQLRAIAKRERRKPETMEIGTRLLLCQRQLEKNTHREVSKGDKPVQPPDQTLEPALLARLRIKQTSSRR</sequence>
<comment type="caution">
    <text evidence="2">The sequence shown here is derived from an EMBL/GenBank/DDBJ whole genome shotgun (WGS) entry which is preliminary data.</text>
</comment>
<dbReference type="AlphaFoldDB" id="A0A0W8C2Q1"/>
<protein>
    <submittedName>
        <fullName evidence="2">Uncharacterized protein</fullName>
    </submittedName>
</protein>